<dbReference type="Proteomes" id="UP001495147">
    <property type="component" value="Unassembled WGS sequence"/>
</dbReference>
<name>A0ABV0FZG1_9BURK</name>
<dbReference type="Pfam" id="PF07819">
    <property type="entry name" value="PGAP1"/>
    <property type="match status" value="1"/>
</dbReference>
<dbReference type="Gene3D" id="3.40.50.1820">
    <property type="entry name" value="alpha/beta hydrolase"/>
    <property type="match status" value="1"/>
</dbReference>
<keyword evidence="2" id="KW-0378">Hydrolase</keyword>
<dbReference type="PANTHER" id="PTHR37946:SF1">
    <property type="entry name" value="SLL1969 PROTEIN"/>
    <property type="match status" value="1"/>
</dbReference>
<dbReference type="InterPro" id="IPR029058">
    <property type="entry name" value="AB_hydrolase_fold"/>
</dbReference>
<dbReference type="GO" id="GO:0016787">
    <property type="term" value="F:hydrolase activity"/>
    <property type="evidence" value="ECO:0007669"/>
    <property type="project" value="UniProtKB-KW"/>
</dbReference>
<gene>
    <name evidence="2" type="ORF">ABDJ85_02925</name>
</gene>
<dbReference type="EMBL" id="JBDPZD010000001">
    <property type="protein sequence ID" value="MEO3690403.1"/>
    <property type="molecule type" value="Genomic_DNA"/>
</dbReference>
<comment type="caution">
    <text evidence="2">The sequence shown here is derived from an EMBL/GenBank/DDBJ whole genome shotgun (WGS) entry which is preliminary data.</text>
</comment>
<proteinExistence type="predicted"/>
<evidence type="ECO:0000313" key="3">
    <source>
        <dbReference type="Proteomes" id="UP001495147"/>
    </source>
</evidence>
<dbReference type="PANTHER" id="PTHR37946">
    <property type="entry name" value="SLL1969 PROTEIN"/>
    <property type="match status" value="1"/>
</dbReference>
<dbReference type="InterPro" id="IPR012908">
    <property type="entry name" value="PGAP1-ab_dom-like"/>
</dbReference>
<reference evidence="2 3" key="1">
    <citation type="submission" date="2024-05" db="EMBL/GenBank/DDBJ databases">
        <title>Roseateles sp. DJS-2-20 16S ribosomal RNA gene Genome sequencing and assembly.</title>
        <authorList>
            <person name="Woo H."/>
        </authorList>
    </citation>
    <scope>NUCLEOTIDE SEQUENCE [LARGE SCALE GENOMIC DNA]</scope>
    <source>
        <strain evidence="2 3">DJS-2-20</strain>
    </source>
</reference>
<feature type="domain" description="GPI inositol-deacylase PGAP1-like alpha/beta" evidence="1">
    <location>
        <begin position="148"/>
        <end position="263"/>
    </location>
</feature>
<protein>
    <submittedName>
        <fullName evidence="2">Alpha/beta hydrolase</fullName>
    </submittedName>
</protein>
<evidence type="ECO:0000313" key="2">
    <source>
        <dbReference type="EMBL" id="MEO3690403.1"/>
    </source>
</evidence>
<keyword evidence="3" id="KW-1185">Reference proteome</keyword>
<dbReference type="RefSeq" id="WP_347703234.1">
    <property type="nucleotide sequence ID" value="NZ_JBDPZD010000001.1"/>
</dbReference>
<accession>A0ABV0FZG1</accession>
<evidence type="ECO:0000259" key="1">
    <source>
        <dbReference type="Pfam" id="PF07819"/>
    </source>
</evidence>
<sequence length="395" mass="41563">MPKDLLRPTDLRGAARLTTDAVLGLTGLVEALHARIASLPTTPGAEQTGGLTGLVYKTVRGVTRVVGGSAEALLGWLGPALLAPEADATQPEREALIAALNGVLGDHLAATRNPLAIQMSLRTEGRALALDPAALRARLPGATPRVLVLLHGLCMNDLQWRHDQQDHGQTLAREAGYTSVYLHYNTGLHIADNGRQLAALLEQLVQAWPVPIERLVLLGHSMGGLVARSALHQTEGQPSLSWPGLATHLVCLGTPHLGAPLERIGHGVDQLLGATPYAAPLARLGKVRSAGITDLRHGSVTAPGDDGPHPTVPLPTGVRCYTVAAHLGPETSSVKSRLLGDGLVPLNSALGHHRDPARRLLFPPDHQAIVPDTGHLELLSSAAVAGHLMRWLRGA</sequence>
<organism evidence="2 3">
    <name type="scientific">Roseateles paludis</name>
    <dbReference type="NCBI Taxonomy" id="3145238"/>
    <lineage>
        <taxon>Bacteria</taxon>
        <taxon>Pseudomonadati</taxon>
        <taxon>Pseudomonadota</taxon>
        <taxon>Betaproteobacteria</taxon>
        <taxon>Burkholderiales</taxon>
        <taxon>Sphaerotilaceae</taxon>
        <taxon>Roseateles</taxon>
    </lineage>
</organism>
<dbReference type="SUPFAM" id="SSF53474">
    <property type="entry name" value="alpha/beta-Hydrolases"/>
    <property type="match status" value="1"/>
</dbReference>